<reference evidence="1 2" key="1">
    <citation type="journal article" date="2021" name="ISME Commun">
        <title>Automated analysis of genomic sequences facilitates high-throughput and comprehensive description of bacteria.</title>
        <authorList>
            <person name="Hitch T.C.A."/>
        </authorList>
    </citation>
    <scope>NUCLEOTIDE SEQUENCE [LARGE SCALE GENOMIC DNA]</scope>
    <source>
        <strain evidence="1 2">Sanger_18</strain>
    </source>
</reference>
<keyword evidence="2" id="KW-1185">Reference proteome</keyword>
<protein>
    <submittedName>
        <fullName evidence="1">Uncharacterized protein</fullName>
    </submittedName>
</protein>
<organism evidence="1 2">
    <name type="scientific">Suilimivivens aceti</name>
    <dbReference type="NCBI Taxonomy" id="2981774"/>
    <lineage>
        <taxon>Bacteria</taxon>
        <taxon>Bacillati</taxon>
        <taxon>Bacillota</taxon>
        <taxon>Clostridia</taxon>
        <taxon>Lachnospirales</taxon>
        <taxon>Lachnospiraceae</taxon>
        <taxon>Suilimivivens</taxon>
    </lineage>
</organism>
<gene>
    <name evidence="1" type="ORF">OCV77_09270</name>
</gene>
<evidence type="ECO:0000313" key="1">
    <source>
        <dbReference type="EMBL" id="MCU6744683.1"/>
    </source>
</evidence>
<dbReference type="Proteomes" id="UP001652432">
    <property type="component" value="Unassembled WGS sequence"/>
</dbReference>
<evidence type="ECO:0000313" key="2">
    <source>
        <dbReference type="Proteomes" id="UP001652432"/>
    </source>
</evidence>
<sequence>MEERNETSSQVLYENLKKWEETGVRLYLDGVPASLKSIEQNCVMEDSMYMPDYVTDQNGKITEIRYDRISLK</sequence>
<name>A0ABT2T374_9FIRM</name>
<dbReference type="EMBL" id="JAOQKJ010000007">
    <property type="protein sequence ID" value="MCU6744683.1"/>
    <property type="molecule type" value="Genomic_DNA"/>
</dbReference>
<comment type="caution">
    <text evidence="1">The sequence shown here is derived from an EMBL/GenBank/DDBJ whole genome shotgun (WGS) entry which is preliminary data.</text>
</comment>
<dbReference type="RefSeq" id="WP_118797952.1">
    <property type="nucleotide sequence ID" value="NZ_JAOQKJ010000007.1"/>
</dbReference>
<proteinExistence type="predicted"/>
<accession>A0ABT2T374</accession>